<keyword evidence="6 9" id="KW-0028">Amino-acid biosynthesis</keyword>
<dbReference type="FunCoup" id="A0A420WK44">
    <property type="interactions" value="442"/>
</dbReference>
<dbReference type="AlphaFoldDB" id="A0A420WK44"/>
<protein>
    <recommendedName>
        <fullName evidence="9 11">1-(5-phosphoribosyl)-5-[(5-phosphoribosylamino)methylideneamino] imidazole-4-carboxamide isomerase</fullName>
        <ecNumber evidence="9 11">5.3.1.16</ecNumber>
    </recommendedName>
    <alternativeName>
        <fullName evidence="9">Phosphoribosylformimino-5-aminoimidazole carboxamide ribotide isomerase</fullName>
    </alternativeName>
</protein>
<dbReference type="OrthoDB" id="9807749at2"/>
<comment type="similarity">
    <text evidence="4 9 10">Belongs to the HisA/HisF family.</text>
</comment>
<dbReference type="NCBIfam" id="TIGR00007">
    <property type="entry name" value="1-(5-phosphoribosyl)-5-[(5-phosphoribosylamino)methylideneamino]imidazole-4-carboxamide isomerase"/>
    <property type="match status" value="1"/>
</dbReference>
<organism evidence="12 13">
    <name type="scientific">Litorimonas taeanensis</name>
    <dbReference type="NCBI Taxonomy" id="568099"/>
    <lineage>
        <taxon>Bacteria</taxon>
        <taxon>Pseudomonadati</taxon>
        <taxon>Pseudomonadota</taxon>
        <taxon>Alphaproteobacteria</taxon>
        <taxon>Maricaulales</taxon>
        <taxon>Robiginitomaculaceae</taxon>
    </lineage>
</organism>
<evidence type="ECO:0000313" key="13">
    <source>
        <dbReference type="Proteomes" id="UP000282211"/>
    </source>
</evidence>
<dbReference type="PANTHER" id="PTHR43090">
    <property type="entry name" value="1-(5-PHOSPHORIBOSYL)-5-[(5-PHOSPHORIBOSYLAMINO)METHYLIDENEAMINO] IMIDAZOLE-4-CARBOXAMIDE ISOMERASE"/>
    <property type="match status" value="1"/>
</dbReference>
<dbReference type="GO" id="GO:0000162">
    <property type="term" value="P:L-tryptophan biosynthetic process"/>
    <property type="evidence" value="ECO:0007669"/>
    <property type="project" value="TreeGrafter"/>
</dbReference>
<dbReference type="UniPathway" id="UPA00031">
    <property type="reaction ID" value="UER00009"/>
</dbReference>
<evidence type="ECO:0000256" key="9">
    <source>
        <dbReference type="HAMAP-Rule" id="MF_01014"/>
    </source>
</evidence>
<evidence type="ECO:0000313" key="12">
    <source>
        <dbReference type="EMBL" id="RKQ71387.1"/>
    </source>
</evidence>
<comment type="pathway">
    <text evidence="3 9 11">Amino-acid biosynthesis; L-histidine biosynthesis; L-histidine from 5-phospho-alpha-D-ribose 1-diphosphate: step 4/9.</text>
</comment>
<proteinExistence type="inferred from homology"/>
<sequence length="241" mass="26180">MIIPAIDLIEGRCVRLYKGDFNQRTDYNEAPLDVAKRFAEEGATRMHVVDLDGAKHANSEQMELIIELAQESGLSVQTGGGLRDISQIKKLLDGGVERVVIGSLSVTNPQMVKFWLNEFGPEKVIIALDVNIDDNGTPIPATRGWVDAGTKSLWHVLDDYNGSGLHTVLITDIGRDGVLGGANVELYKEVRAQYPSLNLITSGGVGSLNDVKKLKALQPHGIIIGKALYENRFTVTEAVAC</sequence>
<evidence type="ECO:0000256" key="1">
    <source>
        <dbReference type="ARBA" id="ARBA00000901"/>
    </source>
</evidence>
<dbReference type="EC" id="5.3.1.16" evidence="9 11"/>
<feature type="active site" description="Proton donor" evidence="9">
    <location>
        <position position="129"/>
    </location>
</feature>
<keyword evidence="8 9" id="KW-0413">Isomerase</keyword>
<reference evidence="12 13" key="1">
    <citation type="submission" date="2018-10" db="EMBL/GenBank/DDBJ databases">
        <title>Genomic Encyclopedia of Type Strains, Phase IV (KMG-IV): sequencing the most valuable type-strain genomes for metagenomic binning, comparative biology and taxonomic classification.</title>
        <authorList>
            <person name="Goeker M."/>
        </authorList>
    </citation>
    <scope>NUCLEOTIDE SEQUENCE [LARGE SCALE GENOMIC DNA]</scope>
    <source>
        <strain evidence="12 13">DSM 22008</strain>
    </source>
</reference>
<keyword evidence="5 9" id="KW-0963">Cytoplasm</keyword>
<dbReference type="RefSeq" id="WP_121099163.1">
    <property type="nucleotide sequence ID" value="NZ_RBII01000001.1"/>
</dbReference>
<dbReference type="GO" id="GO:0000105">
    <property type="term" value="P:L-histidine biosynthetic process"/>
    <property type="evidence" value="ECO:0007669"/>
    <property type="project" value="UniProtKB-UniRule"/>
</dbReference>
<dbReference type="GO" id="GO:0005737">
    <property type="term" value="C:cytoplasm"/>
    <property type="evidence" value="ECO:0007669"/>
    <property type="project" value="UniProtKB-SubCell"/>
</dbReference>
<dbReference type="InterPro" id="IPR044524">
    <property type="entry name" value="Isoase_HisA-like"/>
</dbReference>
<dbReference type="FunFam" id="3.20.20.70:FF:000009">
    <property type="entry name" value="1-(5-phosphoribosyl)-5-[(5-phosphoribosylamino)methylideneamino] imidazole-4-carboxamide isomerase"/>
    <property type="match status" value="1"/>
</dbReference>
<dbReference type="InterPro" id="IPR013785">
    <property type="entry name" value="Aldolase_TIM"/>
</dbReference>
<dbReference type="GO" id="GO:0003949">
    <property type="term" value="F:1-(5-phosphoribosyl)-5-[(5-phosphoribosylamino)methylideneamino]imidazole-4-carboxamide isomerase activity"/>
    <property type="evidence" value="ECO:0007669"/>
    <property type="project" value="UniProtKB-UniRule"/>
</dbReference>
<evidence type="ECO:0000256" key="5">
    <source>
        <dbReference type="ARBA" id="ARBA00022490"/>
    </source>
</evidence>
<evidence type="ECO:0000256" key="3">
    <source>
        <dbReference type="ARBA" id="ARBA00005133"/>
    </source>
</evidence>
<evidence type="ECO:0000256" key="2">
    <source>
        <dbReference type="ARBA" id="ARBA00004496"/>
    </source>
</evidence>
<dbReference type="InterPro" id="IPR006062">
    <property type="entry name" value="His_biosynth"/>
</dbReference>
<dbReference type="InterPro" id="IPR011060">
    <property type="entry name" value="RibuloseP-bd_barrel"/>
</dbReference>
<keyword evidence="13" id="KW-1185">Reference proteome</keyword>
<comment type="catalytic activity">
    <reaction evidence="1 9 11">
        <text>1-(5-phospho-beta-D-ribosyl)-5-[(5-phospho-beta-D-ribosylamino)methylideneamino]imidazole-4-carboxamide = 5-[(5-phospho-1-deoxy-D-ribulos-1-ylimino)methylamino]-1-(5-phospho-beta-D-ribosyl)imidazole-4-carboxamide</text>
        <dbReference type="Rhea" id="RHEA:15469"/>
        <dbReference type="ChEBI" id="CHEBI:58435"/>
        <dbReference type="ChEBI" id="CHEBI:58525"/>
        <dbReference type="EC" id="5.3.1.16"/>
    </reaction>
</comment>
<comment type="subcellular location">
    <subcellularLocation>
        <location evidence="2 9 11">Cytoplasm</location>
    </subcellularLocation>
</comment>
<dbReference type="CDD" id="cd04732">
    <property type="entry name" value="HisA"/>
    <property type="match status" value="1"/>
</dbReference>
<dbReference type="InParanoid" id="A0A420WK44"/>
<dbReference type="Proteomes" id="UP000282211">
    <property type="component" value="Unassembled WGS sequence"/>
</dbReference>
<evidence type="ECO:0000256" key="7">
    <source>
        <dbReference type="ARBA" id="ARBA00023102"/>
    </source>
</evidence>
<evidence type="ECO:0000256" key="11">
    <source>
        <dbReference type="RuleBase" id="RU003658"/>
    </source>
</evidence>
<dbReference type="EMBL" id="RBII01000001">
    <property type="protein sequence ID" value="RKQ71387.1"/>
    <property type="molecule type" value="Genomic_DNA"/>
</dbReference>
<comment type="caution">
    <text evidence="12">The sequence shown here is derived from an EMBL/GenBank/DDBJ whole genome shotgun (WGS) entry which is preliminary data.</text>
</comment>
<evidence type="ECO:0000256" key="10">
    <source>
        <dbReference type="RuleBase" id="RU003657"/>
    </source>
</evidence>
<accession>A0A420WK44</accession>
<keyword evidence="7 9" id="KW-0368">Histidine biosynthesis</keyword>
<dbReference type="InterPro" id="IPR006063">
    <property type="entry name" value="HisA_bact_arch"/>
</dbReference>
<dbReference type="Gene3D" id="3.20.20.70">
    <property type="entry name" value="Aldolase class I"/>
    <property type="match status" value="1"/>
</dbReference>
<evidence type="ECO:0000256" key="6">
    <source>
        <dbReference type="ARBA" id="ARBA00022605"/>
    </source>
</evidence>
<feature type="active site" description="Proton acceptor" evidence="9">
    <location>
        <position position="7"/>
    </location>
</feature>
<evidence type="ECO:0000256" key="4">
    <source>
        <dbReference type="ARBA" id="ARBA00009667"/>
    </source>
</evidence>
<dbReference type="SUPFAM" id="SSF51366">
    <property type="entry name" value="Ribulose-phoshate binding barrel"/>
    <property type="match status" value="1"/>
</dbReference>
<dbReference type="Pfam" id="PF00977">
    <property type="entry name" value="His_biosynth"/>
    <property type="match status" value="1"/>
</dbReference>
<evidence type="ECO:0000256" key="8">
    <source>
        <dbReference type="ARBA" id="ARBA00023235"/>
    </source>
</evidence>
<name>A0A420WK44_9PROT</name>
<dbReference type="PANTHER" id="PTHR43090:SF2">
    <property type="entry name" value="1-(5-PHOSPHORIBOSYL)-5-[(5-PHOSPHORIBOSYLAMINO)METHYLIDENEAMINO] IMIDAZOLE-4-CARBOXAMIDE ISOMERASE"/>
    <property type="match status" value="1"/>
</dbReference>
<dbReference type="HAMAP" id="MF_01014">
    <property type="entry name" value="HisA"/>
    <property type="match status" value="1"/>
</dbReference>
<gene>
    <name evidence="9" type="primary">hisA</name>
    <name evidence="12" type="ORF">DES40_0703</name>
</gene>
<dbReference type="InterPro" id="IPR023016">
    <property type="entry name" value="HisA/PriA"/>
</dbReference>